<protein>
    <submittedName>
        <fullName evidence="1">Uncharacterized protein</fullName>
    </submittedName>
</protein>
<evidence type="ECO:0000313" key="1">
    <source>
        <dbReference type="EMBL" id="TNN41056.1"/>
    </source>
</evidence>
<keyword evidence="2" id="KW-1185">Reference proteome</keyword>
<dbReference type="EMBL" id="SRLO01001138">
    <property type="protein sequence ID" value="TNN41056.1"/>
    <property type="molecule type" value="Genomic_DNA"/>
</dbReference>
<evidence type="ECO:0000313" key="2">
    <source>
        <dbReference type="Proteomes" id="UP000314294"/>
    </source>
</evidence>
<accession>A0A4Z2FIN0</accession>
<organism evidence="1 2">
    <name type="scientific">Liparis tanakae</name>
    <name type="common">Tanaka's snailfish</name>
    <dbReference type="NCBI Taxonomy" id="230148"/>
    <lineage>
        <taxon>Eukaryota</taxon>
        <taxon>Metazoa</taxon>
        <taxon>Chordata</taxon>
        <taxon>Craniata</taxon>
        <taxon>Vertebrata</taxon>
        <taxon>Euteleostomi</taxon>
        <taxon>Actinopterygii</taxon>
        <taxon>Neopterygii</taxon>
        <taxon>Teleostei</taxon>
        <taxon>Neoteleostei</taxon>
        <taxon>Acanthomorphata</taxon>
        <taxon>Eupercaria</taxon>
        <taxon>Perciformes</taxon>
        <taxon>Cottioidei</taxon>
        <taxon>Cottales</taxon>
        <taxon>Liparidae</taxon>
        <taxon>Liparis</taxon>
    </lineage>
</organism>
<dbReference type="Proteomes" id="UP000314294">
    <property type="component" value="Unassembled WGS sequence"/>
</dbReference>
<name>A0A4Z2FIN0_9TELE</name>
<gene>
    <name evidence="1" type="ORF">EYF80_048767</name>
</gene>
<comment type="caution">
    <text evidence="1">The sequence shown here is derived from an EMBL/GenBank/DDBJ whole genome shotgun (WGS) entry which is preliminary data.</text>
</comment>
<reference evidence="1 2" key="1">
    <citation type="submission" date="2019-03" db="EMBL/GenBank/DDBJ databases">
        <title>First draft genome of Liparis tanakae, snailfish: a comprehensive survey of snailfish specific genes.</title>
        <authorList>
            <person name="Kim W."/>
            <person name="Song I."/>
            <person name="Jeong J.-H."/>
            <person name="Kim D."/>
            <person name="Kim S."/>
            <person name="Ryu S."/>
            <person name="Song J.Y."/>
            <person name="Lee S.K."/>
        </authorList>
    </citation>
    <scope>NUCLEOTIDE SEQUENCE [LARGE SCALE GENOMIC DNA]</scope>
    <source>
        <tissue evidence="1">Muscle</tissue>
    </source>
</reference>
<sequence>MRVPVFVVDFLPLPPCQQVTGCSSKPSRVHAEVSLFEQWGEQWQEEAARSGGRRHLSARFRLPDADVYLRRRN</sequence>
<dbReference type="AlphaFoldDB" id="A0A4Z2FIN0"/>
<proteinExistence type="predicted"/>